<dbReference type="Gene3D" id="3.40.50.12780">
    <property type="entry name" value="N-terminal domain of ligase-like"/>
    <property type="match status" value="1"/>
</dbReference>
<organism evidence="1 2">
    <name type="scientific">Kordia aestuariivivens</name>
    <dbReference type="NCBI Taxonomy" id="2759037"/>
    <lineage>
        <taxon>Bacteria</taxon>
        <taxon>Pseudomonadati</taxon>
        <taxon>Bacteroidota</taxon>
        <taxon>Flavobacteriia</taxon>
        <taxon>Flavobacteriales</taxon>
        <taxon>Flavobacteriaceae</taxon>
        <taxon>Kordia</taxon>
    </lineage>
</organism>
<protein>
    <submittedName>
        <fullName evidence="1">Phenylacetate--CoA ligase family protein</fullName>
    </submittedName>
</protein>
<gene>
    <name evidence="1" type="ORF">H2O64_10570</name>
</gene>
<accession>A0ABR7Q979</accession>
<evidence type="ECO:0000313" key="1">
    <source>
        <dbReference type="EMBL" id="MBC8755117.1"/>
    </source>
</evidence>
<proteinExistence type="predicted"/>
<dbReference type="GO" id="GO:0016874">
    <property type="term" value="F:ligase activity"/>
    <property type="evidence" value="ECO:0007669"/>
    <property type="project" value="UniProtKB-KW"/>
</dbReference>
<dbReference type="InterPro" id="IPR053158">
    <property type="entry name" value="CapK_Type1_Caps_Biosynth"/>
</dbReference>
<reference evidence="1 2" key="1">
    <citation type="submission" date="2020-07" db="EMBL/GenBank/DDBJ databases">
        <title>Description of Kordia aestuariivivens sp. nov., isolated from a tidal flat.</title>
        <authorList>
            <person name="Park S."/>
            <person name="Yoon J.-H."/>
        </authorList>
    </citation>
    <scope>NUCLEOTIDE SEQUENCE [LARGE SCALE GENOMIC DNA]</scope>
    <source>
        <strain evidence="1 2">YSTF-M3</strain>
    </source>
</reference>
<dbReference type="PANTHER" id="PTHR36932">
    <property type="entry name" value="CAPSULAR POLYSACCHARIDE BIOSYNTHESIS PROTEIN"/>
    <property type="match status" value="1"/>
</dbReference>
<evidence type="ECO:0000313" key="2">
    <source>
        <dbReference type="Proteomes" id="UP000619238"/>
    </source>
</evidence>
<dbReference type="SUPFAM" id="SSF56801">
    <property type="entry name" value="Acetyl-CoA synthetase-like"/>
    <property type="match status" value="1"/>
</dbReference>
<keyword evidence="1" id="KW-0436">Ligase</keyword>
<dbReference type="PANTHER" id="PTHR36932:SF1">
    <property type="entry name" value="CAPSULAR POLYSACCHARIDE BIOSYNTHESIS PROTEIN"/>
    <property type="match status" value="1"/>
</dbReference>
<name>A0ABR7Q979_9FLAO</name>
<dbReference type="InterPro" id="IPR042099">
    <property type="entry name" value="ANL_N_sf"/>
</dbReference>
<dbReference type="RefSeq" id="WP_187562163.1">
    <property type="nucleotide sequence ID" value="NZ_JACGWS010000005.1"/>
</dbReference>
<dbReference type="Proteomes" id="UP000619238">
    <property type="component" value="Unassembled WGS sequence"/>
</dbReference>
<keyword evidence="2" id="KW-1185">Reference proteome</keyword>
<sequence length="425" mass="49916">MLHKLIFNIGERLRNPSIRKWFAFLKQSEAWSIEQLETYQLAQLKELISFAKANSTYYKDKFKSIDSKSFKSLEDIQQLPLLSKQDVIQFNEKIHTKHTFKKVFTATTSGSSGDPLVYEREESADSFNRASIFRGYSWHDVQPWERNGYFWGFDFSRFKRFKISVLDALQNRFRVFDYKEKAFKRFVHKLQRARYIHGYSSMIYQAAKLINDKKLPKPKHIKMVKGTSEKIYDSYKAEIEEAFGVPIISEYGAAETGIIAFECQEGNMHINMEGVFVEEIDNQIVVTNLQMKTFPIIRYQLGDYIELAAKDSKCTCGKSHYILNEVTGRIGTNVYGKKEIYPSLYFYYIFKNLGKKHHLKLTYQIIQKEKGILIFNLEENLTDKHEQLLKQEIFNYFSDDITYNINQNVKKKAGDGKTKSFISYI</sequence>
<dbReference type="EMBL" id="JACGWS010000005">
    <property type="protein sequence ID" value="MBC8755117.1"/>
    <property type="molecule type" value="Genomic_DNA"/>
</dbReference>
<comment type="caution">
    <text evidence="1">The sequence shown here is derived from an EMBL/GenBank/DDBJ whole genome shotgun (WGS) entry which is preliminary data.</text>
</comment>